<accession>A0A5N5GWY9</accession>
<dbReference type="AlphaFoldDB" id="A0A5N5GWY9"/>
<sequence>MERSMHLLPTISIMMKKKESRIQVKKRSRVKLVSLMVAEGRTCESQSNRFKGTCVSKSNCVAVCQTEGFRGGQCRGLCRRFFCTRHC</sequence>
<organism evidence="4 5">
    <name type="scientific">Pyrus ussuriensis x Pyrus communis</name>
    <dbReference type="NCBI Taxonomy" id="2448454"/>
    <lineage>
        <taxon>Eukaryota</taxon>
        <taxon>Viridiplantae</taxon>
        <taxon>Streptophyta</taxon>
        <taxon>Embryophyta</taxon>
        <taxon>Tracheophyta</taxon>
        <taxon>Spermatophyta</taxon>
        <taxon>Magnoliopsida</taxon>
        <taxon>eudicotyledons</taxon>
        <taxon>Gunneridae</taxon>
        <taxon>Pentapetalae</taxon>
        <taxon>rosids</taxon>
        <taxon>fabids</taxon>
        <taxon>Rosales</taxon>
        <taxon>Rosaceae</taxon>
        <taxon>Amygdaloideae</taxon>
        <taxon>Maleae</taxon>
        <taxon>Pyrus</taxon>
    </lineage>
</organism>
<evidence type="ECO:0000313" key="4">
    <source>
        <dbReference type="EMBL" id="KAB2620136.1"/>
    </source>
</evidence>
<dbReference type="InterPro" id="IPR008176">
    <property type="entry name" value="Defensin_plant"/>
</dbReference>
<dbReference type="InterPro" id="IPR036574">
    <property type="entry name" value="Scorpion_toxin-like_sf"/>
</dbReference>
<evidence type="ECO:0000313" key="5">
    <source>
        <dbReference type="Proteomes" id="UP000327157"/>
    </source>
</evidence>
<evidence type="ECO:0000256" key="2">
    <source>
        <dbReference type="ARBA" id="ARBA00022577"/>
    </source>
</evidence>
<dbReference type="Gene3D" id="3.30.30.10">
    <property type="entry name" value="Knottin, scorpion toxin-like"/>
    <property type="match status" value="1"/>
</dbReference>
<evidence type="ECO:0000259" key="3">
    <source>
        <dbReference type="SMART" id="SM00505"/>
    </source>
</evidence>
<dbReference type="PROSITE" id="PS00940">
    <property type="entry name" value="GAMMA_THIONIN"/>
    <property type="match status" value="1"/>
</dbReference>
<feature type="domain" description="Knottins-like" evidence="3">
    <location>
        <begin position="42"/>
        <end position="87"/>
    </location>
</feature>
<dbReference type="InterPro" id="IPR003614">
    <property type="entry name" value="Knottins"/>
</dbReference>
<gene>
    <name evidence="4" type="ORF">D8674_037096</name>
</gene>
<reference evidence="4 5" key="1">
    <citation type="submission" date="2019-09" db="EMBL/GenBank/DDBJ databases">
        <authorList>
            <person name="Ou C."/>
        </authorList>
    </citation>
    <scope>NUCLEOTIDE SEQUENCE [LARGE SCALE GENOMIC DNA]</scope>
    <source>
        <strain evidence="4">S2</strain>
        <tissue evidence="4">Leaf</tissue>
    </source>
</reference>
<dbReference type="GO" id="GO:0031640">
    <property type="term" value="P:killing of cells of another organism"/>
    <property type="evidence" value="ECO:0007669"/>
    <property type="project" value="UniProtKB-KW"/>
</dbReference>
<dbReference type="Pfam" id="PF00304">
    <property type="entry name" value="Gamma-thionin"/>
    <property type="match status" value="1"/>
</dbReference>
<protein>
    <submittedName>
        <fullName evidence="4">Defensin Ec-AMP-D2-like</fullName>
    </submittedName>
</protein>
<dbReference type="PRINTS" id="PR00288">
    <property type="entry name" value="PUROTHIONIN"/>
</dbReference>
<keyword evidence="2" id="KW-0295">Fungicide</keyword>
<reference evidence="4 5" key="2">
    <citation type="submission" date="2019-11" db="EMBL/GenBank/DDBJ databases">
        <title>A de novo genome assembly of a pear dwarfing rootstock.</title>
        <authorList>
            <person name="Wang F."/>
            <person name="Wang J."/>
            <person name="Li S."/>
            <person name="Zhang Y."/>
            <person name="Fang M."/>
            <person name="Ma L."/>
            <person name="Zhao Y."/>
            <person name="Jiang S."/>
        </authorList>
    </citation>
    <scope>NUCLEOTIDE SEQUENCE [LARGE SCALE GENOMIC DNA]</scope>
    <source>
        <strain evidence="4">S2</strain>
        <tissue evidence="4">Leaf</tissue>
    </source>
</reference>
<dbReference type="OrthoDB" id="1063609at2759"/>
<name>A0A5N5GWY9_9ROSA</name>
<evidence type="ECO:0000256" key="1">
    <source>
        <dbReference type="ARBA" id="ARBA00022529"/>
    </source>
</evidence>
<dbReference type="CDD" id="cd00107">
    <property type="entry name" value="Knot1"/>
    <property type="match status" value="1"/>
</dbReference>
<dbReference type="GO" id="GO:0050832">
    <property type="term" value="P:defense response to fungus"/>
    <property type="evidence" value="ECO:0007669"/>
    <property type="project" value="UniProtKB-KW"/>
</dbReference>
<keyword evidence="1" id="KW-0929">Antimicrobial</keyword>
<proteinExistence type="predicted"/>
<comment type="caution">
    <text evidence="4">The sequence shown here is derived from an EMBL/GenBank/DDBJ whole genome shotgun (WGS) entry which is preliminary data.</text>
</comment>
<keyword evidence="5" id="KW-1185">Reference proteome</keyword>
<dbReference type="EMBL" id="SMOL01000361">
    <property type="protein sequence ID" value="KAB2620136.1"/>
    <property type="molecule type" value="Genomic_DNA"/>
</dbReference>
<dbReference type="Proteomes" id="UP000327157">
    <property type="component" value="Unassembled WGS sequence"/>
</dbReference>
<dbReference type="SUPFAM" id="SSF57095">
    <property type="entry name" value="Scorpion toxin-like"/>
    <property type="match status" value="1"/>
</dbReference>
<dbReference type="SMART" id="SM00505">
    <property type="entry name" value="Knot1"/>
    <property type="match status" value="1"/>
</dbReference>